<sequence>MKAASNKEDHRYADSFSWHRPGQDDLSPCGARCSGKVLVKKKFTQRQLLTYTANMQTSLMGLEACSGAHFLGRALRKQGHDVRLIAAQFVKPFVKSNKNDFVDAEAIAEAVERKNMRFVPIKTDDQLDLQAIHRVRDRLISRRTAVINQLRAFLLERGMVFAQTPAKLKAAMADILENAEADLTPQMRNLIDMLWDEWKTVEQQIEELSMQLERIAASDAGCTRIRQIPGIGPIVATAIVAAIGNGAAFRKGRDFAAWLGVVPRQYSTGGKTKLLGISKRGNVYLRKVLIHGARAAVLRIKRDRAPIGPWLDRLDARAPKNVVVVAMANKLARIAWAVLSSGQDYRPLPSISAA</sequence>
<dbReference type="GO" id="GO:0004803">
    <property type="term" value="F:transposase activity"/>
    <property type="evidence" value="ECO:0007669"/>
    <property type="project" value="InterPro"/>
</dbReference>
<organism evidence="3 4">
    <name type="scientific">Acidipila rosea</name>
    <dbReference type="NCBI Taxonomy" id="768535"/>
    <lineage>
        <taxon>Bacteria</taxon>
        <taxon>Pseudomonadati</taxon>
        <taxon>Acidobacteriota</taxon>
        <taxon>Terriglobia</taxon>
        <taxon>Terriglobales</taxon>
        <taxon>Acidobacteriaceae</taxon>
        <taxon>Acidipila</taxon>
    </lineage>
</organism>
<name>A0A4R1KUJ0_9BACT</name>
<dbReference type="Pfam" id="PF01548">
    <property type="entry name" value="DEDD_Tnp_IS110"/>
    <property type="match status" value="1"/>
</dbReference>
<evidence type="ECO:0000259" key="2">
    <source>
        <dbReference type="Pfam" id="PF02371"/>
    </source>
</evidence>
<feature type="domain" description="Transposase IS116/IS110/IS902 C-terminal" evidence="2">
    <location>
        <begin position="222"/>
        <end position="301"/>
    </location>
</feature>
<evidence type="ECO:0000313" key="3">
    <source>
        <dbReference type="EMBL" id="TCK68270.1"/>
    </source>
</evidence>
<reference evidence="3 4" key="1">
    <citation type="submission" date="2019-03" db="EMBL/GenBank/DDBJ databases">
        <title>Genomic Encyclopedia of Type Strains, Phase IV (KMG-IV): sequencing the most valuable type-strain genomes for metagenomic binning, comparative biology and taxonomic classification.</title>
        <authorList>
            <person name="Goeker M."/>
        </authorList>
    </citation>
    <scope>NUCLEOTIDE SEQUENCE [LARGE SCALE GENOMIC DNA]</scope>
    <source>
        <strain evidence="3 4">DSM 103428</strain>
    </source>
</reference>
<comment type="caution">
    <text evidence="3">The sequence shown here is derived from an EMBL/GenBank/DDBJ whole genome shotgun (WGS) entry which is preliminary data.</text>
</comment>
<dbReference type="InterPro" id="IPR047650">
    <property type="entry name" value="Transpos_IS110"/>
</dbReference>
<proteinExistence type="predicted"/>
<gene>
    <name evidence="3" type="ORF">C7378_3581</name>
</gene>
<dbReference type="EMBL" id="SMGK01000012">
    <property type="protein sequence ID" value="TCK68270.1"/>
    <property type="molecule type" value="Genomic_DNA"/>
</dbReference>
<dbReference type="Pfam" id="PF02371">
    <property type="entry name" value="Transposase_20"/>
    <property type="match status" value="1"/>
</dbReference>
<dbReference type="InterPro" id="IPR003346">
    <property type="entry name" value="Transposase_20"/>
</dbReference>
<dbReference type="PANTHER" id="PTHR33055:SF3">
    <property type="entry name" value="PUTATIVE TRANSPOSASE FOR IS117-RELATED"/>
    <property type="match status" value="1"/>
</dbReference>
<dbReference type="GO" id="GO:0003677">
    <property type="term" value="F:DNA binding"/>
    <property type="evidence" value="ECO:0007669"/>
    <property type="project" value="InterPro"/>
</dbReference>
<dbReference type="AlphaFoldDB" id="A0A4R1KUJ0"/>
<protein>
    <submittedName>
        <fullName evidence="3">Transposase</fullName>
    </submittedName>
</protein>
<dbReference type="NCBIfam" id="NF033542">
    <property type="entry name" value="transpos_IS110"/>
    <property type="match status" value="1"/>
</dbReference>
<dbReference type="PANTHER" id="PTHR33055">
    <property type="entry name" value="TRANSPOSASE FOR INSERTION SEQUENCE ELEMENT IS1111A"/>
    <property type="match status" value="1"/>
</dbReference>
<keyword evidence="4" id="KW-1185">Reference proteome</keyword>
<dbReference type="GO" id="GO:0006313">
    <property type="term" value="P:DNA transposition"/>
    <property type="evidence" value="ECO:0007669"/>
    <property type="project" value="InterPro"/>
</dbReference>
<dbReference type="InterPro" id="IPR002525">
    <property type="entry name" value="Transp_IS110-like_N"/>
</dbReference>
<evidence type="ECO:0000313" key="4">
    <source>
        <dbReference type="Proteomes" id="UP000295210"/>
    </source>
</evidence>
<dbReference type="Proteomes" id="UP000295210">
    <property type="component" value="Unassembled WGS sequence"/>
</dbReference>
<accession>A0A4R1KUJ0</accession>
<feature type="domain" description="Transposase IS110-like N-terminal" evidence="1">
    <location>
        <begin position="34"/>
        <end position="155"/>
    </location>
</feature>
<evidence type="ECO:0000259" key="1">
    <source>
        <dbReference type="Pfam" id="PF01548"/>
    </source>
</evidence>